<evidence type="ECO:0000256" key="1">
    <source>
        <dbReference type="ARBA" id="ARBA00023186"/>
    </source>
</evidence>
<dbReference type="EMBL" id="BSNK01000002">
    <property type="protein sequence ID" value="GLQ24046.1"/>
    <property type="molecule type" value="Genomic_DNA"/>
</dbReference>
<dbReference type="PROSITE" id="PS50076">
    <property type="entry name" value="DNAJ_2"/>
    <property type="match status" value="1"/>
</dbReference>
<dbReference type="Pfam" id="PF00226">
    <property type="entry name" value="DnaJ"/>
    <property type="match status" value="1"/>
</dbReference>
<evidence type="ECO:0000259" key="2">
    <source>
        <dbReference type="PROSITE" id="PS50076"/>
    </source>
</evidence>
<dbReference type="InterPro" id="IPR051938">
    <property type="entry name" value="Apopto_cytoskel_mod"/>
</dbReference>
<protein>
    <submittedName>
        <fullName evidence="3">Molecular chaperone DnaJ</fullName>
    </submittedName>
</protein>
<gene>
    <name evidence="3" type="primary">dnaJ_2</name>
    <name evidence="3" type="ORF">GCM10007853_19200</name>
</gene>
<dbReference type="PRINTS" id="PR00625">
    <property type="entry name" value="JDOMAIN"/>
</dbReference>
<evidence type="ECO:0000313" key="4">
    <source>
        <dbReference type="Proteomes" id="UP001161391"/>
    </source>
</evidence>
<dbReference type="PANTHER" id="PTHR44145">
    <property type="entry name" value="DNAJ HOMOLOG SUBFAMILY A MEMBER 3, MITOCHONDRIAL"/>
    <property type="match status" value="1"/>
</dbReference>
<proteinExistence type="predicted"/>
<dbReference type="SMART" id="SM00271">
    <property type="entry name" value="DnaJ"/>
    <property type="match status" value="1"/>
</dbReference>
<keyword evidence="4" id="KW-1185">Reference proteome</keyword>
<dbReference type="PANTHER" id="PTHR44145:SF3">
    <property type="entry name" value="DNAJ HOMOLOG SUBFAMILY A MEMBER 3, MITOCHONDRIAL"/>
    <property type="match status" value="1"/>
</dbReference>
<reference evidence="3" key="2">
    <citation type="submission" date="2023-01" db="EMBL/GenBank/DDBJ databases">
        <title>Draft genome sequence of Algimonas ampicilliniresistens strain NBRC 108219.</title>
        <authorList>
            <person name="Sun Q."/>
            <person name="Mori K."/>
        </authorList>
    </citation>
    <scope>NUCLEOTIDE SEQUENCE</scope>
    <source>
        <strain evidence="3">NBRC 108219</strain>
    </source>
</reference>
<accession>A0ABQ5V922</accession>
<name>A0ABQ5V922_9PROT</name>
<dbReference type="InterPro" id="IPR036869">
    <property type="entry name" value="J_dom_sf"/>
</dbReference>
<keyword evidence="1" id="KW-0143">Chaperone</keyword>
<dbReference type="Gene3D" id="1.10.287.110">
    <property type="entry name" value="DnaJ domain"/>
    <property type="match status" value="1"/>
</dbReference>
<sequence length="220" mass="24823">MLRSPKFLLLTTPECHLAYDWKSKGIDISAAKAKKKKKPTEEPCEWAGCDKMGGCKAPKSPDRLREYHNFCQAHAREYNKNWNFFQGMSDADITEWQVGVRHGHRPTWDVRKNTAERAQANKRRKAGATASTAEGYTIFGDGVDPGSSDAKPRHSVSKMALKALHDLGLDEGATPDEVRKRYTKLVKQFHPDANQGKRDAEESFQRVLKAWKILKNANLG</sequence>
<reference evidence="3" key="1">
    <citation type="journal article" date="2014" name="Int. J. Syst. Evol. Microbiol.">
        <title>Complete genome of a new Firmicutes species belonging to the dominant human colonic microbiota ('Ruminococcus bicirculans') reveals two chromosomes and a selective capacity to utilize plant glucans.</title>
        <authorList>
            <consortium name="NISC Comparative Sequencing Program"/>
            <person name="Wegmann U."/>
            <person name="Louis P."/>
            <person name="Goesmann A."/>
            <person name="Henrissat B."/>
            <person name="Duncan S.H."/>
            <person name="Flint H.J."/>
        </authorList>
    </citation>
    <scope>NUCLEOTIDE SEQUENCE</scope>
    <source>
        <strain evidence="3">NBRC 108219</strain>
    </source>
</reference>
<dbReference type="CDD" id="cd06257">
    <property type="entry name" value="DnaJ"/>
    <property type="match status" value="1"/>
</dbReference>
<feature type="domain" description="J" evidence="2">
    <location>
        <begin position="162"/>
        <end position="219"/>
    </location>
</feature>
<dbReference type="Proteomes" id="UP001161391">
    <property type="component" value="Unassembled WGS sequence"/>
</dbReference>
<dbReference type="InterPro" id="IPR001623">
    <property type="entry name" value="DnaJ_domain"/>
</dbReference>
<dbReference type="SUPFAM" id="SSF46565">
    <property type="entry name" value="Chaperone J-domain"/>
    <property type="match status" value="1"/>
</dbReference>
<comment type="caution">
    <text evidence="3">The sequence shown here is derived from an EMBL/GenBank/DDBJ whole genome shotgun (WGS) entry which is preliminary data.</text>
</comment>
<organism evidence="3 4">
    <name type="scientific">Algimonas ampicilliniresistens</name>
    <dbReference type="NCBI Taxonomy" id="1298735"/>
    <lineage>
        <taxon>Bacteria</taxon>
        <taxon>Pseudomonadati</taxon>
        <taxon>Pseudomonadota</taxon>
        <taxon>Alphaproteobacteria</taxon>
        <taxon>Maricaulales</taxon>
        <taxon>Robiginitomaculaceae</taxon>
        <taxon>Algimonas</taxon>
    </lineage>
</organism>
<evidence type="ECO:0000313" key="3">
    <source>
        <dbReference type="EMBL" id="GLQ24046.1"/>
    </source>
</evidence>